<dbReference type="Proteomes" id="UP000715781">
    <property type="component" value="Unassembled WGS sequence"/>
</dbReference>
<feature type="domain" description="ATPase BadF/BadG/BcrA/BcrD type" evidence="1">
    <location>
        <begin position="5"/>
        <end position="314"/>
    </location>
</feature>
<proteinExistence type="predicted"/>
<reference evidence="2" key="1">
    <citation type="submission" date="2021-05" db="EMBL/GenBank/DDBJ databases">
        <authorList>
            <person name="Pietrasiak N."/>
            <person name="Ward R."/>
            <person name="Stajich J.E."/>
            <person name="Kurbessoian T."/>
        </authorList>
    </citation>
    <scope>NUCLEOTIDE SEQUENCE</scope>
    <source>
        <strain evidence="2">JT2-VF2</strain>
    </source>
</reference>
<dbReference type="InterPro" id="IPR052519">
    <property type="entry name" value="Euk-type_GlcNAc_Kinase"/>
</dbReference>
<dbReference type="Gene3D" id="3.30.420.40">
    <property type="match status" value="2"/>
</dbReference>
<dbReference type="AlphaFoldDB" id="A0A951PZI3"/>
<name>A0A951PZI3_9NOST</name>
<dbReference type="CDD" id="cd24007">
    <property type="entry name" value="ASKHA_NBD_eukNAGK-like"/>
    <property type="match status" value="1"/>
</dbReference>
<dbReference type="PANTHER" id="PTHR43190">
    <property type="entry name" value="N-ACETYL-D-GLUCOSAMINE KINASE"/>
    <property type="match status" value="1"/>
</dbReference>
<gene>
    <name evidence="2" type="ORF">KME32_15525</name>
</gene>
<dbReference type="EMBL" id="JAHHHN010000008">
    <property type="protein sequence ID" value="MBW4562526.1"/>
    <property type="molecule type" value="Genomic_DNA"/>
</dbReference>
<comment type="caution">
    <text evidence="2">The sequence shown here is derived from an EMBL/GenBank/DDBJ whole genome shotgun (WGS) entry which is preliminary data.</text>
</comment>
<protein>
    <submittedName>
        <fullName evidence="2">ATPase</fullName>
    </submittedName>
</protein>
<evidence type="ECO:0000313" key="2">
    <source>
        <dbReference type="EMBL" id="MBW4562526.1"/>
    </source>
</evidence>
<reference evidence="2" key="2">
    <citation type="journal article" date="2022" name="Microbiol. Resour. Announc.">
        <title>Metagenome Sequencing to Explore Phylogenomics of Terrestrial Cyanobacteria.</title>
        <authorList>
            <person name="Ward R.D."/>
            <person name="Stajich J.E."/>
            <person name="Johansen J.R."/>
            <person name="Huntemann M."/>
            <person name="Clum A."/>
            <person name="Foster B."/>
            <person name="Foster B."/>
            <person name="Roux S."/>
            <person name="Palaniappan K."/>
            <person name="Varghese N."/>
            <person name="Mukherjee S."/>
            <person name="Reddy T.B.K."/>
            <person name="Daum C."/>
            <person name="Copeland A."/>
            <person name="Chen I.A."/>
            <person name="Ivanova N.N."/>
            <person name="Kyrpides N.C."/>
            <person name="Shapiro N."/>
            <person name="Eloe-Fadrosh E.A."/>
            <person name="Pietrasiak N."/>
        </authorList>
    </citation>
    <scope>NUCLEOTIDE SEQUENCE</scope>
    <source>
        <strain evidence="2">JT2-VF2</strain>
    </source>
</reference>
<evidence type="ECO:0000259" key="1">
    <source>
        <dbReference type="Pfam" id="PF01869"/>
    </source>
</evidence>
<dbReference type="SUPFAM" id="SSF53067">
    <property type="entry name" value="Actin-like ATPase domain"/>
    <property type="match status" value="2"/>
</dbReference>
<evidence type="ECO:0000313" key="3">
    <source>
        <dbReference type="Proteomes" id="UP000715781"/>
    </source>
</evidence>
<dbReference type="PANTHER" id="PTHR43190:SF3">
    <property type="entry name" value="N-ACETYL-D-GLUCOSAMINE KINASE"/>
    <property type="match status" value="1"/>
</dbReference>
<organism evidence="2 3">
    <name type="scientific">Mojavia pulchra JT2-VF2</name>
    <dbReference type="NCBI Taxonomy" id="287848"/>
    <lineage>
        <taxon>Bacteria</taxon>
        <taxon>Bacillati</taxon>
        <taxon>Cyanobacteriota</taxon>
        <taxon>Cyanophyceae</taxon>
        <taxon>Nostocales</taxon>
        <taxon>Nostocaceae</taxon>
    </lineage>
</organism>
<sequence length="323" mass="34081">MSYVLGIDGGGSKTVCVLMDETRQVISRGEAGASNYQSIGIEAAYKSIQSAIQATTEQVPNLTKPIEVSAICLGLAGVGRAEDIEVVKGLVKELQDNKSLPISWALTTSNIVICNDAFIALVGGIGHDVGIVVAAGTGSIVYGRNHQGITKRVGGWGYILGDEGSAYKIAIAGMQAALKAYDGSGIPTSLLEIFKVYLELPSIDGLIELIYRRNWGVTEIAALAQIVDLAAALGDEVANKIIDDAVQYLVTATSTVIDEIFSDRPVLEVVTTGSVWQGKSKMHERFTASLGKQFSEVKVISPKHEPACGAGFLALQKLAGKNL</sequence>
<dbReference type="InterPro" id="IPR043129">
    <property type="entry name" value="ATPase_NBD"/>
</dbReference>
<dbReference type="Pfam" id="PF01869">
    <property type="entry name" value="BcrAD_BadFG"/>
    <property type="match status" value="1"/>
</dbReference>
<accession>A0A951PZI3</accession>
<dbReference type="InterPro" id="IPR002731">
    <property type="entry name" value="ATPase_BadF"/>
</dbReference>